<keyword evidence="6 9" id="KW-0472">Membrane</keyword>
<dbReference type="InterPro" id="IPR005829">
    <property type="entry name" value="Sugar_transporter_CS"/>
</dbReference>
<feature type="transmembrane region" description="Helical" evidence="9">
    <location>
        <begin position="54"/>
        <end position="79"/>
    </location>
</feature>
<feature type="transmembrane region" description="Helical" evidence="9">
    <location>
        <begin position="153"/>
        <end position="174"/>
    </location>
</feature>
<dbReference type="PANTHER" id="PTHR48022:SF14">
    <property type="entry name" value="MAJOR FACILITATOR SUPERFAMILY (MFS) PROFILE DOMAIN-CONTAINING PROTEIN-RELATED"/>
    <property type="match status" value="1"/>
</dbReference>
<proteinExistence type="inferred from homology"/>
<evidence type="ECO:0000313" key="12">
    <source>
        <dbReference type="Proteomes" id="UP000326950"/>
    </source>
</evidence>
<feature type="transmembrane region" description="Helical" evidence="9">
    <location>
        <begin position="383"/>
        <end position="403"/>
    </location>
</feature>
<evidence type="ECO:0000256" key="8">
    <source>
        <dbReference type="SAM" id="MobiDB-lite"/>
    </source>
</evidence>
<accession>A0A5N6UG62</accession>
<dbReference type="PROSITE" id="PS50850">
    <property type="entry name" value="MFS"/>
    <property type="match status" value="1"/>
</dbReference>
<evidence type="ECO:0000256" key="7">
    <source>
        <dbReference type="RuleBase" id="RU003346"/>
    </source>
</evidence>
<dbReference type="AlphaFoldDB" id="A0A5N6UG62"/>
<dbReference type="Gene3D" id="1.20.1250.20">
    <property type="entry name" value="MFS general substrate transporter like domains"/>
    <property type="match status" value="1"/>
</dbReference>
<gene>
    <name evidence="11" type="ORF">BDV40DRAFT_292614</name>
</gene>
<keyword evidence="3 7" id="KW-0813">Transport</keyword>
<feature type="domain" description="Major facilitator superfamily (MFS) profile" evidence="10">
    <location>
        <begin position="58"/>
        <end position="508"/>
    </location>
</feature>
<feature type="transmembrane region" description="Helical" evidence="9">
    <location>
        <begin position="415"/>
        <end position="434"/>
    </location>
</feature>
<feature type="compositionally biased region" description="Basic and acidic residues" evidence="8">
    <location>
        <begin position="1"/>
        <end position="16"/>
    </location>
</feature>
<feature type="transmembrane region" description="Helical" evidence="9">
    <location>
        <begin position="455"/>
        <end position="474"/>
    </location>
</feature>
<dbReference type="GO" id="GO:0005351">
    <property type="term" value="F:carbohydrate:proton symporter activity"/>
    <property type="evidence" value="ECO:0007669"/>
    <property type="project" value="TreeGrafter"/>
</dbReference>
<sequence length="547" mass="59326">MSSIDLDKRKDGPTVEHDEDAIPGLHYQTVDPHVDTDAISYGPSGVKGLFCSKYVFGAATLASLGGFSMGYDMGVISIINVMEPFHQAFPKAETSFGKGLMTGMLLLGAFIGCIFMSYLSDRISRKWAITAMVVAFDIGAILQTAAVNYDMLVAGRFIGGIGVGTLAMGAPLYISEISPPNMRGTLLVLESISISSGVVIAYWITFGTRHMTGEACFRLPFGLQMVSATALGLGIHFFPYSPRWLALVNRDAECLTSLTKLRNLPATDERVQIEYNSIISEVRFQKTVQERKHPGAKGLKLEILSWFDLFSKGTWKRTAVGCGIAFFQQFSGINAFIYYAPTLFESLGQSSEMSLILSGVFNVLQFVAAIICFFLIEKIGRRPLAIGGAFGMAGAYVIIAVLSGVYSKNWQANMAAGWACVAMAFVFILLYGVSYSPLGWAMPSEVFSTTSRSKGVALSTCVIWLSDFIIGLITPSMLADIEYRTYIFFAVMCFVAGIWAILLVPETSGKTLEEIDELFGDDSAKKEREIAAAALGSSSGERGVMTV</sequence>
<comment type="similarity">
    <text evidence="2 7">Belongs to the major facilitator superfamily. Sugar transporter (TC 2.A.1.1) family.</text>
</comment>
<feature type="transmembrane region" description="Helical" evidence="9">
    <location>
        <begin position="127"/>
        <end position="147"/>
    </location>
</feature>
<protein>
    <submittedName>
        <fullName evidence="11">General substrate transporter</fullName>
    </submittedName>
</protein>
<feature type="transmembrane region" description="Helical" evidence="9">
    <location>
        <begin position="99"/>
        <end position="120"/>
    </location>
</feature>
<dbReference type="InterPro" id="IPR020846">
    <property type="entry name" value="MFS_dom"/>
</dbReference>
<evidence type="ECO:0000256" key="6">
    <source>
        <dbReference type="ARBA" id="ARBA00023136"/>
    </source>
</evidence>
<keyword evidence="5 9" id="KW-1133">Transmembrane helix</keyword>
<evidence type="ECO:0000256" key="3">
    <source>
        <dbReference type="ARBA" id="ARBA00022448"/>
    </source>
</evidence>
<dbReference type="OrthoDB" id="8120565at2759"/>
<feature type="transmembrane region" description="Helical" evidence="9">
    <location>
        <begin position="186"/>
        <end position="205"/>
    </location>
</feature>
<keyword evidence="12" id="KW-1185">Reference proteome</keyword>
<dbReference type="Proteomes" id="UP000326950">
    <property type="component" value="Unassembled WGS sequence"/>
</dbReference>
<evidence type="ECO:0000256" key="5">
    <source>
        <dbReference type="ARBA" id="ARBA00022989"/>
    </source>
</evidence>
<dbReference type="PROSITE" id="PS00217">
    <property type="entry name" value="SUGAR_TRANSPORT_2"/>
    <property type="match status" value="1"/>
</dbReference>
<feature type="transmembrane region" description="Helical" evidence="9">
    <location>
        <begin position="217"/>
        <end position="240"/>
    </location>
</feature>
<dbReference type="EMBL" id="ML738722">
    <property type="protein sequence ID" value="KAE8157476.1"/>
    <property type="molecule type" value="Genomic_DNA"/>
</dbReference>
<organism evidence="11 12">
    <name type="scientific">Aspergillus tamarii</name>
    <dbReference type="NCBI Taxonomy" id="41984"/>
    <lineage>
        <taxon>Eukaryota</taxon>
        <taxon>Fungi</taxon>
        <taxon>Dikarya</taxon>
        <taxon>Ascomycota</taxon>
        <taxon>Pezizomycotina</taxon>
        <taxon>Eurotiomycetes</taxon>
        <taxon>Eurotiomycetidae</taxon>
        <taxon>Eurotiales</taxon>
        <taxon>Aspergillaceae</taxon>
        <taxon>Aspergillus</taxon>
        <taxon>Aspergillus subgen. Circumdati</taxon>
    </lineage>
</organism>
<dbReference type="InterPro" id="IPR005828">
    <property type="entry name" value="MFS_sugar_transport-like"/>
</dbReference>
<evidence type="ECO:0000259" key="10">
    <source>
        <dbReference type="PROSITE" id="PS50850"/>
    </source>
</evidence>
<feature type="transmembrane region" description="Helical" evidence="9">
    <location>
        <begin position="353"/>
        <end position="376"/>
    </location>
</feature>
<name>A0A5N6UG62_ASPTM</name>
<dbReference type="SUPFAM" id="SSF103473">
    <property type="entry name" value="MFS general substrate transporter"/>
    <property type="match status" value="1"/>
</dbReference>
<reference evidence="11 12" key="1">
    <citation type="submission" date="2019-04" db="EMBL/GenBank/DDBJ databases">
        <title>Friends and foes A comparative genomics study of 23 Aspergillus species from section Flavi.</title>
        <authorList>
            <consortium name="DOE Joint Genome Institute"/>
            <person name="Kjaerbolling I."/>
            <person name="Vesth T."/>
            <person name="Frisvad J.C."/>
            <person name="Nybo J.L."/>
            <person name="Theobald S."/>
            <person name="Kildgaard S."/>
            <person name="Isbrandt T."/>
            <person name="Kuo A."/>
            <person name="Sato A."/>
            <person name="Lyhne E.K."/>
            <person name="Kogle M.E."/>
            <person name="Wiebenga A."/>
            <person name="Kun R.S."/>
            <person name="Lubbers R.J."/>
            <person name="Makela M.R."/>
            <person name="Barry K."/>
            <person name="Chovatia M."/>
            <person name="Clum A."/>
            <person name="Daum C."/>
            <person name="Haridas S."/>
            <person name="He G."/>
            <person name="LaButti K."/>
            <person name="Lipzen A."/>
            <person name="Mondo S."/>
            <person name="Riley R."/>
            <person name="Salamov A."/>
            <person name="Simmons B.A."/>
            <person name="Magnuson J.K."/>
            <person name="Henrissat B."/>
            <person name="Mortensen U.H."/>
            <person name="Larsen T.O."/>
            <person name="Devries R.P."/>
            <person name="Grigoriev I.V."/>
            <person name="Machida M."/>
            <person name="Baker S.E."/>
            <person name="Andersen M.R."/>
        </authorList>
    </citation>
    <scope>NUCLEOTIDE SEQUENCE [LARGE SCALE GENOMIC DNA]</scope>
    <source>
        <strain evidence="11 12">CBS 117626</strain>
    </source>
</reference>
<evidence type="ECO:0000313" key="11">
    <source>
        <dbReference type="EMBL" id="KAE8157476.1"/>
    </source>
</evidence>
<dbReference type="InterPro" id="IPR050360">
    <property type="entry name" value="MFS_Sugar_Transporters"/>
</dbReference>
<dbReference type="InterPro" id="IPR003663">
    <property type="entry name" value="Sugar/inositol_transpt"/>
</dbReference>
<dbReference type="GO" id="GO:0016020">
    <property type="term" value="C:membrane"/>
    <property type="evidence" value="ECO:0007669"/>
    <property type="project" value="UniProtKB-SubCell"/>
</dbReference>
<dbReference type="InterPro" id="IPR036259">
    <property type="entry name" value="MFS_trans_sf"/>
</dbReference>
<feature type="transmembrane region" description="Helical" evidence="9">
    <location>
        <begin position="486"/>
        <end position="504"/>
    </location>
</feature>
<dbReference type="Pfam" id="PF00083">
    <property type="entry name" value="Sugar_tr"/>
    <property type="match status" value="1"/>
</dbReference>
<dbReference type="FunFam" id="1.20.1250.20:FF:000026">
    <property type="entry name" value="MFS quinate transporter QutD"/>
    <property type="match status" value="1"/>
</dbReference>
<dbReference type="NCBIfam" id="TIGR00879">
    <property type="entry name" value="SP"/>
    <property type="match status" value="1"/>
</dbReference>
<dbReference type="PANTHER" id="PTHR48022">
    <property type="entry name" value="PLASTIDIC GLUCOSE TRANSPORTER 4"/>
    <property type="match status" value="1"/>
</dbReference>
<evidence type="ECO:0000256" key="1">
    <source>
        <dbReference type="ARBA" id="ARBA00004141"/>
    </source>
</evidence>
<evidence type="ECO:0000256" key="2">
    <source>
        <dbReference type="ARBA" id="ARBA00010992"/>
    </source>
</evidence>
<feature type="transmembrane region" description="Helical" evidence="9">
    <location>
        <begin position="319"/>
        <end position="341"/>
    </location>
</feature>
<comment type="subcellular location">
    <subcellularLocation>
        <location evidence="1">Membrane</location>
        <topology evidence="1">Multi-pass membrane protein</topology>
    </subcellularLocation>
</comment>
<keyword evidence="4 9" id="KW-0812">Transmembrane</keyword>
<evidence type="ECO:0000256" key="9">
    <source>
        <dbReference type="SAM" id="Phobius"/>
    </source>
</evidence>
<dbReference type="PRINTS" id="PR00171">
    <property type="entry name" value="SUGRTRNSPORT"/>
</dbReference>
<evidence type="ECO:0000256" key="4">
    <source>
        <dbReference type="ARBA" id="ARBA00022692"/>
    </source>
</evidence>
<feature type="region of interest" description="Disordered" evidence="8">
    <location>
        <begin position="1"/>
        <end position="21"/>
    </location>
</feature>